<keyword evidence="7" id="KW-1185">Reference proteome</keyword>
<comment type="subunit">
    <text evidence="3">The glycine cleavage system is composed of four proteins: P, T, L and H.</text>
</comment>
<dbReference type="InterPro" id="IPR003016">
    <property type="entry name" value="2-oxoA_DH_lipoyl-BS"/>
</dbReference>
<dbReference type="PROSITE" id="PS50968">
    <property type="entry name" value="BIOTINYL_LIPOYL"/>
    <property type="match status" value="1"/>
</dbReference>
<dbReference type="GO" id="GO:0005829">
    <property type="term" value="C:cytosol"/>
    <property type="evidence" value="ECO:0007669"/>
    <property type="project" value="TreeGrafter"/>
</dbReference>
<dbReference type="Pfam" id="PF01597">
    <property type="entry name" value="GCV_H"/>
    <property type="match status" value="1"/>
</dbReference>
<sequence>MNNSDEYYYSESHVWLEQQGTGIFTLGITEHAQDSLGDIVFVELPAEGQEFAAGEACAVIESVKSASDVVMPISGEIIAINQQLVEMPELINQEPFNNGWIVRFRSDLPIEEVTAELMTAMDYDAFLDQ</sequence>
<evidence type="ECO:0000256" key="3">
    <source>
        <dbReference type="HAMAP-Rule" id="MF_00272"/>
    </source>
</evidence>
<dbReference type="NCBIfam" id="NF002270">
    <property type="entry name" value="PRK01202.1"/>
    <property type="match status" value="1"/>
</dbReference>
<dbReference type="Gene3D" id="2.40.50.100">
    <property type="match status" value="1"/>
</dbReference>
<dbReference type="GO" id="GO:0009249">
    <property type="term" value="P:protein lipoylation"/>
    <property type="evidence" value="ECO:0007669"/>
    <property type="project" value="TreeGrafter"/>
</dbReference>
<dbReference type="Proteomes" id="UP000094379">
    <property type="component" value="Unassembled WGS sequence"/>
</dbReference>
<evidence type="ECO:0000256" key="1">
    <source>
        <dbReference type="ARBA" id="ARBA00009249"/>
    </source>
</evidence>
<dbReference type="InterPro" id="IPR002930">
    <property type="entry name" value="GCV_H"/>
</dbReference>
<accession>A0A1E3GT41</accession>
<dbReference type="InterPro" id="IPR033753">
    <property type="entry name" value="GCV_H/Fam206"/>
</dbReference>
<dbReference type="GO" id="GO:0019464">
    <property type="term" value="P:glycine decarboxylation via glycine cleavage system"/>
    <property type="evidence" value="ECO:0007669"/>
    <property type="project" value="UniProtKB-UniRule"/>
</dbReference>
<comment type="caution">
    <text evidence="6">The sequence shown here is derived from an EMBL/GenBank/DDBJ whole genome shotgun (WGS) entry which is preliminary data.</text>
</comment>
<dbReference type="HAMAP" id="MF_00272">
    <property type="entry name" value="GcvH"/>
    <property type="match status" value="1"/>
</dbReference>
<dbReference type="PANTHER" id="PTHR11715">
    <property type="entry name" value="GLYCINE CLEAVAGE SYSTEM H PROTEIN"/>
    <property type="match status" value="1"/>
</dbReference>
<name>A0A1E3GT41_9GAMM</name>
<organism evidence="6 7">
    <name type="scientific">Methylophaga muralis</name>
    <dbReference type="NCBI Taxonomy" id="291169"/>
    <lineage>
        <taxon>Bacteria</taxon>
        <taxon>Pseudomonadati</taxon>
        <taxon>Pseudomonadota</taxon>
        <taxon>Gammaproteobacteria</taxon>
        <taxon>Thiotrichales</taxon>
        <taxon>Piscirickettsiaceae</taxon>
        <taxon>Methylophaga</taxon>
    </lineage>
</organism>
<reference evidence="6 7" key="1">
    <citation type="submission" date="2016-07" db="EMBL/GenBank/DDBJ databases">
        <title>Draft Genome Sequence of Methylophaga muralis Bur 1.</title>
        <authorList>
            <person name="Vasilenko O.V."/>
            <person name="Doronina N.V."/>
            <person name="Shmareva M.N."/>
            <person name="Tarlachkov S.V."/>
            <person name="Mustakhimov I."/>
            <person name="Trotsenko Y.A."/>
        </authorList>
    </citation>
    <scope>NUCLEOTIDE SEQUENCE [LARGE SCALE GENOMIC DNA]</scope>
    <source>
        <strain evidence="6 7">Bur 1</strain>
    </source>
</reference>
<dbReference type="STRING" id="291169.A9E74_01075"/>
<dbReference type="EMBL" id="MCRI01000008">
    <property type="protein sequence ID" value="ODN67174.1"/>
    <property type="molecule type" value="Genomic_DNA"/>
</dbReference>
<evidence type="ECO:0000256" key="2">
    <source>
        <dbReference type="ARBA" id="ARBA00022823"/>
    </source>
</evidence>
<dbReference type="NCBIfam" id="TIGR00527">
    <property type="entry name" value="gcvH"/>
    <property type="match status" value="1"/>
</dbReference>
<feature type="domain" description="Lipoyl-binding" evidence="5">
    <location>
        <begin position="23"/>
        <end position="105"/>
    </location>
</feature>
<evidence type="ECO:0000313" key="7">
    <source>
        <dbReference type="Proteomes" id="UP000094379"/>
    </source>
</evidence>
<dbReference type="InterPro" id="IPR011053">
    <property type="entry name" value="Single_hybrid_motif"/>
</dbReference>
<dbReference type="SUPFAM" id="SSF51230">
    <property type="entry name" value="Single hybrid motif"/>
    <property type="match status" value="1"/>
</dbReference>
<keyword evidence="2 3" id="KW-0450">Lipoyl</keyword>
<dbReference type="GO" id="GO:0005960">
    <property type="term" value="C:glycine cleavage complex"/>
    <property type="evidence" value="ECO:0007669"/>
    <property type="project" value="InterPro"/>
</dbReference>
<comment type="similarity">
    <text evidence="1 3">Belongs to the GcvH family.</text>
</comment>
<dbReference type="RefSeq" id="WP_069295595.1">
    <property type="nucleotide sequence ID" value="NZ_MCRI01000008.1"/>
</dbReference>
<protein>
    <recommendedName>
        <fullName evidence="3">Glycine cleavage system H protein</fullName>
    </recommendedName>
</protein>
<comment type="function">
    <text evidence="3">The glycine cleavage system catalyzes the degradation of glycine. The H protein shuttles the methylamine group of glycine from the P protein to the T protein.</text>
</comment>
<dbReference type="PATRIC" id="fig|291169.3.peg.1081"/>
<dbReference type="InterPro" id="IPR017453">
    <property type="entry name" value="GCV_H_sub"/>
</dbReference>
<dbReference type="PROSITE" id="PS00189">
    <property type="entry name" value="LIPOYL"/>
    <property type="match status" value="1"/>
</dbReference>
<evidence type="ECO:0000313" key="6">
    <source>
        <dbReference type="EMBL" id="ODN67174.1"/>
    </source>
</evidence>
<gene>
    <name evidence="3 6" type="primary">gcvH</name>
    <name evidence="6" type="ORF">A9E74_01075</name>
</gene>
<dbReference type="AlphaFoldDB" id="A0A1E3GT41"/>
<feature type="modified residue" description="N6-lipoyllysine" evidence="3 4">
    <location>
        <position position="64"/>
    </location>
</feature>
<comment type="cofactor">
    <cofactor evidence="3">
        <name>(R)-lipoate</name>
        <dbReference type="ChEBI" id="CHEBI:83088"/>
    </cofactor>
    <text evidence="3">Binds 1 lipoyl cofactor covalently.</text>
</comment>
<dbReference type="CDD" id="cd06848">
    <property type="entry name" value="GCS_H"/>
    <property type="match status" value="1"/>
</dbReference>
<dbReference type="PANTHER" id="PTHR11715:SF3">
    <property type="entry name" value="GLYCINE CLEAVAGE SYSTEM H PROTEIN-RELATED"/>
    <property type="match status" value="1"/>
</dbReference>
<proteinExistence type="inferred from homology"/>
<evidence type="ECO:0000259" key="5">
    <source>
        <dbReference type="PROSITE" id="PS50968"/>
    </source>
</evidence>
<dbReference type="InterPro" id="IPR000089">
    <property type="entry name" value="Biotin_lipoyl"/>
</dbReference>
<evidence type="ECO:0000256" key="4">
    <source>
        <dbReference type="PIRSR" id="PIRSR617453-50"/>
    </source>
</evidence>